<feature type="region of interest" description="Disordered" evidence="1">
    <location>
        <begin position="37"/>
        <end position="94"/>
    </location>
</feature>
<keyword evidence="2" id="KW-0812">Transmembrane</keyword>
<sequence>MVIAFVGFSYLNLVLLFCCLRWFERAAPGSAARGKCHSGRAPLAGAPGPAPPAARSRPSAPSCISSSRPSADRPVLCGGGMREQGENKVPVRCA</sequence>
<feature type="compositionally biased region" description="Low complexity" evidence="1">
    <location>
        <begin position="39"/>
        <end position="69"/>
    </location>
</feature>
<protein>
    <submittedName>
        <fullName evidence="3">Uncharacterized protein</fullName>
    </submittedName>
</protein>
<organism evidence="3 4">
    <name type="scientific">Panicum miliaceum</name>
    <name type="common">Proso millet</name>
    <name type="synonym">Broomcorn millet</name>
    <dbReference type="NCBI Taxonomy" id="4540"/>
    <lineage>
        <taxon>Eukaryota</taxon>
        <taxon>Viridiplantae</taxon>
        <taxon>Streptophyta</taxon>
        <taxon>Embryophyta</taxon>
        <taxon>Tracheophyta</taxon>
        <taxon>Spermatophyta</taxon>
        <taxon>Magnoliopsida</taxon>
        <taxon>Liliopsida</taxon>
        <taxon>Poales</taxon>
        <taxon>Poaceae</taxon>
        <taxon>PACMAD clade</taxon>
        <taxon>Panicoideae</taxon>
        <taxon>Panicodae</taxon>
        <taxon>Paniceae</taxon>
        <taxon>Panicinae</taxon>
        <taxon>Panicum</taxon>
        <taxon>Panicum sect. Panicum</taxon>
    </lineage>
</organism>
<dbReference type="Pfam" id="PF20100">
    <property type="entry name" value="DUF6490"/>
    <property type="match status" value="1"/>
</dbReference>
<evidence type="ECO:0000313" key="3">
    <source>
        <dbReference type="EMBL" id="RLN13409.1"/>
    </source>
</evidence>
<dbReference type="EMBL" id="PQIB02000006">
    <property type="protein sequence ID" value="RLN13409.1"/>
    <property type="molecule type" value="Genomic_DNA"/>
</dbReference>
<gene>
    <name evidence="3" type="ORF">C2845_PM09G15570</name>
</gene>
<evidence type="ECO:0000256" key="1">
    <source>
        <dbReference type="SAM" id="MobiDB-lite"/>
    </source>
</evidence>
<dbReference type="InterPro" id="IPR045501">
    <property type="entry name" value="DUF6490"/>
</dbReference>
<proteinExistence type="predicted"/>
<keyword evidence="2" id="KW-1133">Transmembrane helix</keyword>
<dbReference type="Proteomes" id="UP000275267">
    <property type="component" value="Unassembled WGS sequence"/>
</dbReference>
<name>A0A3L6S451_PANMI</name>
<feature type="transmembrane region" description="Helical" evidence="2">
    <location>
        <begin position="6"/>
        <end position="23"/>
    </location>
</feature>
<evidence type="ECO:0000313" key="4">
    <source>
        <dbReference type="Proteomes" id="UP000275267"/>
    </source>
</evidence>
<dbReference type="AlphaFoldDB" id="A0A3L6S451"/>
<evidence type="ECO:0000256" key="2">
    <source>
        <dbReference type="SAM" id="Phobius"/>
    </source>
</evidence>
<accession>A0A3L6S451</accession>
<keyword evidence="4" id="KW-1185">Reference proteome</keyword>
<comment type="caution">
    <text evidence="3">The sequence shown here is derived from an EMBL/GenBank/DDBJ whole genome shotgun (WGS) entry which is preliminary data.</text>
</comment>
<keyword evidence="2" id="KW-0472">Membrane</keyword>
<reference evidence="4" key="1">
    <citation type="journal article" date="2019" name="Nat. Commun.">
        <title>The genome of broomcorn millet.</title>
        <authorList>
            <person name="Zou C."/>
            <person name="Miki D."/>
            <person name="Li D."/>
            <person name="Tang Q."/>
            <person name="Xiao L."/>
            <person name="Rajput S."/>
            <person name="Deng P."/>
            <person name="Jia W."/>
            <person name="Huang R."/>
            <person name="Zhang M."/>
            <person name="Sun Y."/>
            <person name="Hu J."/>
            <person name="Fu X."/>
            <person name="Schnable P.S."/>
            <person name="Li F."/>
            <person name="Zhang H."/>
            <person name="Feng B."/>
            <person name="Zhu X."/>
            <person name="Liu R."/>
            <person name="Schnable J.C."/>
            <person name="Zhu J.-K."/>
            <person name="Zhang H."/>
        </authorList>
    </citation>
    <scope>NUCLEOTIDE SEQUENCE [LARGE SCALE GENOMIC DNA]</scope>
</reference>